<accession>A0A075I067</accession>
<sequence>MNLCGKKEKVQIVTFAIESLRVWISIDKKVVRSEILRIIDACFPIVKRYS</sequence>
<evidence type="ECO:0000313" key="1">
    <source>
        <dbReference type="EMBL" id="AIF21971.1"/>
    </source>
</evidence>
<reference evidence="1" key="1">
    <citation type="journal article" date="2014" name="Genome Biol. Evol.">
        <title>Pangenome evidence for extensive interdomain horizontal transfer affecting lineage core and shell genes in uncultured planktonic thaumarchaeota and euryarchaeota.</title>
        <authorList>
            <person name="Deschamps P."/>
            <person name="Zivanovic Y."/>
            <person name="Moreira D."/>
            <person name="Rodriguez-Valera F."/>
            <person name="Lopez-Garcia P."/>
        </authorList>
    </citation>
    <scope>NUCLEOTIDE SEQUENCE</scope>
</reference>
<name>A0A075I067_9ARCH</name>
<protein>
    <submittedName>
        <fullName evidence="1">Uncharacterized protein</fullName>
    </submittedName>
</protein>
<dbReference type="EMBL" id="KF901201">
    <property type="protein sequence ID" value="AIF21971.1"/>
    <property type="molecule type" value="Genomic_DNA"/>
</dbReference>
<organism evidence="1">
    <name type="scientific">uncultured marine thaumarchaeote SAT1000_06_F08</name>
    <dbReference type="NCBI Taxonomy" id="1456362"/>
    <lineage>
        <taxon>Archaea</taxon>
        <taxon>Nitrososphaerota</taxon>
        <taxon>environmental samples</taxon>
    </lineage>
</organism>
<dbReference type="AlphaFoldDB" id="A0A075I067"/>
<proteinExistence type="predicted"/>